<dbReference type="OrthoDB" id="6540865at2"/>
<dbReference type="InterPro" id="IPR029044">
    <property type="entry name" value="Nucleotide-diphossugar_trans"/>
</dbReference>
<gene>
    <name evidence="5" type="ORF">BBB56_11550</name>
</gene>
<dbReference type="InterPro" id="IPR036291">
    <property type="entry name" value="NAD(P)-bd_dom_sf"/>
</dbReference>
<dbReference type="Gene3D" id="3.90.550.10">
    <property type="entry name" value="Spore Coat Polysaccharide Biosynthesis Protein SpsA, Chain A"/>
    <property type="match status" value="1"/>
</dbReference>
<sequence length="86" mass="9618">MAVKQFLITGGAGFIGSALVRFLIEASTFVQTVEKRQGFKVACLEEIAWRNGWLSDEQLRAAGEALIKTGYGQYLLDLLHARPRQY</sequence>
<comment type="caution">
    <text evidence="5">The sequence shown here is derived from an EMBL/GenBank/DDBJ whole genome shotgun (WGS) entry which is preliminary data.</text>
</comment>
<evidence type="ECO:0000313" key="6">
    <source>
        <dbReference type="Proteomes" id="UP000281332"/>
    </source>
</evidence>
<name>A0A3N4PNC4_9GAMM</name>
<dbReference type="AlphaFoldDB" id="A0A3N4PNC4"/>
<dbReference type="RefSeq" id="WP_123801091.1">
    <property type="nucleotide sequence ID" value="NZ_RMVG01000007.1"/>
</dbReference>
<keyword evidence="3" id="KW-0460">Magnesium</keyword>
<evidence type="ECO:0000256" key="2">
    <source>
        <dbReference type="ARBA" id="ARBA00022695"/>
    </source>
</evidence>
<dbReference type="InterPro" id="IPR005907">
    <property type="entry name" value="G1P_thy_trans_s"/>
</dbReference>
<organism evidence="5 6">
    <name type="scientific">Candidatus Pantoea deserta</name>
    <dbReference type="NCBI Taxonomy" id="1869313"/>
    <lineage>
        <taxon>Bacteria</taxon>
        <taxon>Pseudomonadati</taxon>
        <taxon>Pseudomonadota</taxon>
        <taxon>Gammaproteobacteria</taxon>
        <taxon>Enterobacterales</taxon>
        <taxon>Erwiniaceae</taxon>
        <taxon>Pantoea</taxon>
    </lineage>
</organism>
<dbReference type="GO" id="GO:0008879">
    <property type="term" value="F:glucose-1-phosphate thymidylyltransferase activity"/>
    <property type="evidence" value="ECO:0007669"/>
    <property type="project" value="InterPro"/>
</dbReference>
<evidence type="ECO:0000313" key="5">
    <source>
        <dbReference type="EMBL" id="RPE01074.1"/>
    </source>
</evidence>
<protein>
    <submittedName>
        <fullName evidence="5">NAD-dependent epimerase/dehydratase family protein</fullName>
    </submittedName>
</protein>
<dbReference type="Pfam" id="PF01370">
    <property type="entry name" value="Epimerase"/>
    <property type="match status" value="1"/>
</dbReference>
<dbReference type="PANTHER" id="PTHR43532:SF4">
    <property type="entry name" value="GLUCOSE-1-PHOSPHATE THYMIDYLYLTRANSFERASE 2"/>
    <property type="match status" value="1"/>
</dbReference>
<proteinExistence type="predicted"/>
<dbReference type="Proteomes" id="UP000281332">
    <property type="component" value="Unassembled WGS sequence"/>
</dbReference>
<dbReference type="InterPro" id="IPR001509">
    <property type="entry name" value="Epimerase_deHydtase"/>
</dbReference>
<accession>A0A3N4PNC4</accession>
<reference evidence="5 6" key="1">
    <citation type="submission" date="2018-11" db="EMBL/GenBank/DDBJ databases">
        <title>Whole genome sequencing of Pantoea sp. RIT388.</title>
        <authorList>
            <person name="Gan H.M."/>
            <person name="Hudson A.O."/>
        </authorList>
    </citation>
    <scope>NUCLEOTIDE SEQUENCE [LARGE SCALE GENOMIC DNA]</scope>
    <source>
        <strain evidence="5 6">RIT388</strain>
    </source>
</reference>
<evidence type="ECO:0000259" key="4">
    <source>
        <dbReference type="Pfam" id="PF01370"/>
    </source>
</evidence>
<dbReference type="PANTHER" id="PTHR43532">
    <property type="entry name" value="GLUCOSE-1-PHOSPHATE THYMIDYLYLTRANSFERASE"/>
    <property type="match status" value="1"/>
</dbReference>
<evidence type="ECO:0000256" key="3">
    <source>
        <dbReference type="ARBA" id="ARBA00022842"/>
    </source>
</evidence>
<dbReference type="SUPFAM" id="SSF53448">
    <property type="entry name" value="Nucleotide-diphospho-sugar transferases"/>
    <property type="match status" value="1"/>
</dbReference>
<evidence type="ECO:0000256" key="1">
    <source>
        <dbReference type="ARBA" id="ARBA00022679"/>
    </source>
</evidence>
<feature type="domain" description="NAD-dependent epimerase/dehydratase" evidence="4">
    <location>
        <begin position="7"/>
        <end position="58"/>
    </location>
</feature>
<dbReference type="SUPFAM" id="SSF51735">
    <property type="entry name" value="NAD(P)-binding Rossmann-fold domains"/>
    <property type="match status" value="1"/>
</dbReference>
<keyword evidence="6" id="KW-1185">Reference proteome</keyword>
<keyword evidence="1" id="KW-0808">Transferase</keyword>
<dbReference type="EMBL" id="RMVG01000007">
    <property type="protein sequence ID" value="RPE01074.1"/>
    <property type="molecule type" value="Genomic_DNA"/>
</dbReference>
<keyword evidence="2" id="KW-0548">Nucleotidyltransferase</keyword>